<accession>A0A1D2VPF7</accession>
<dbReference type="FunCoup" id="A0A1D2VPF7">
    <property type="interactions" value="235"/>
</dbReference>
<dbReference type="Proteomes" id="UP000095038">
    <property type="component" value="Unassembled WGS sequence"/>
</dbReference>
<comment type="similarity">
    <text evidence="2">Belongs to the MGR2 family.</text>
</comment>
<gene>
    <name evidence="7" type="ORF">ASCRUDRAFT_73334</name>
</gene>
<evidence type="ECO:0000256" key="3">
    <source>
        <dbReference type="ARBA" id="ARBA00022692"/>
    </source>
</evidence>
<evidence type="ECO:0000313" key="7">
    <source>
        <dbReference type="EMBL" id="ODV63490.1"/>
    </source>
</evidence>
<sequence>MPPVQQIQYGQPPSNFEKFKMGLMMGGTVGVVIGTLFGTVAVIQNGPGPNGYLKTIGQYIGGSAATFGLFMSIGSVIRSEPNYENSYMQRMKQLKMQNHYQLRAAVMANLSELKKK</sequence>
<keyword evidence="4 6" id="KW-1133">Transmembrane helix</keyword>
<dbReference type="SMART" id="SM01378">
    <property type="entry name" value="Romo1"/>
    <property type="match status" value="1"/>
</dbReference>
<dbReference type="InParanoid" id="A0A1D2VPF7"/>
<dbReference type="GO" id="GO:0045039">
    <property type="term" value="P:protein insertion into mitochondrial inner membrane"/>
    <property type="evidence" value="ECO:0007669"/>
    <property type="project" value="EnsemblFungi"/>
</dbReference>
<protein>
    <recommendedName>
        <fullName evidence="9">Mitochondrial genome maintenance protein Mgr2</fullName>
    </recommendedName>
</protein>
<evidence type="ECO:0000256" key="1">
    <source>
        <dbReference type="ARBA" id="ARBA00004370"/>
    </source>
</evidence>
<dbReference type="AlphaFoldDB" id="A0A1D2VPF7"/>
<dbReference type="PANTHER" id="PTHR28525">
    <property type="entry name" value="REACTIVE OXYGEN SPECIES MODULATOR 1"/>
    <property type="match status" value="1"/>
</dbReference>
<evidence type="ECO:0000256" key="2">
    <source>
        <dbReference type="ARBA" id="ARBA00007839"/>
    </source>
</evidence>
<dbReference type="EMBL" id="KV454475">
    <property type="protein sequence ID" value="ODV63490.1"/>
    <property type="molecule type" value="Genomic_DNA"/>
</dbReference>
<dbReference type="STRING" id="1344418.A0A1D2VPF7"/>
<dbReference type="GO" id="GO:0005744">
    <property type="term" value="C:TIM23 mitochondrial import inner membrane translocase complex"/>
    <property type="evidence" value="ECO:0007669"/>
    <property type="project" value="EnsemblFungi"/>
</dbReference>
<organism evidence="7 8">
    <name type="scientific">Ascoidea rubescens DSM 1968</name>
    <dbReference type="NCBI Taxonomy" id="1344418"/>
    <lineage>
        <taxon>Eukaryota</taxon>
        <taxon>Fungi</taxon>
        <taxon>Dikarya</taxon>
        <taxon>Ascomycota</taxon>
        <taxon>Saccharomycotina</taxon>
        <taxon>Saccharomycetes</taxon>
        <taxon>Ascoideaceae</taxon>
        <taxon>Ascoidea</taxon>
    </lineage>
</organism>
<dbReference type="OrthoDB" id="5409308at2759"/>
<evidence type="ECO:0000313" key="8">
    <source>
        <dbReference type="Proteomes" id="UP000095038"/>
    </source>
</evidence>
<dbReference type="RefSeq" id="XP_020049797.1">
    <property type="nucleotide sequence ID" value="XM_020192242.1"/>
</dbReference>
<evidence type="ECO:0000256" key="4">
    <source>
        <dbReference type="ARBA" id="ARBA00022989"/>
    </source>
</evidence>
<dbReference type="GeneID" id="30965878"/>
<feature type="transmembrane region" description="Helical" evidence="6">
    <location>
        <begin position="56"/>
        <end position="77"/>
    </location>
</feature>
<evidence type="ECO:0008006" key="9">
    <source>
        <dbReference type="Google" id="ProtNLM"/>
    </source>
</evidence>
<comment type="subcellular location">
    <subcellularLocation>
        <location evidence="1">Membrane</location>
    </subcellularLocation>
</comment>
<proteinExistence type="inferred from homology"/>
<dbReference type="InterPro" id="IPR018450">
    <property type="entry name" value="Romo1/Mgr2"/>
</dbReference>
<dbReference type="GO" id="GO:0030150">
    <property type="term" value="P:protein import into mitochondrial matrix"/>
    <property type="evidence" value="ECO:0007669"/>
    <property type="project" value="EnsemblFungi"/>
</dbReference>
<keyword evidence="5 6" id="KW-0472">Membrane</keyword>
<dbReference type="Pfam" id="PF10247">
    <property type="entry name" value="Romo1"/>
    <property type="match status" value="1"/>
</dbReference>
<feature type="transmembrane region" description="Helical" evidence="6">
    <location>
        <begin position="21"/>
        <end position="44"/>
    </location>
</feature>
<keyword evidence="8" id="KW-1185">Reference proteome</keyword>
<dbReference type="PANTHER" id="PTHR28525:SF1">
    <property type="entry name" value="REACTIVE OXYGEN SPECIES MODULATOR 1"/>
    <property type="match status" value="1"/>
</dbReference>
<evidence type="ECO:0000256" key="6">
    <source>
        <dbReference type="SAM" id="Phobius"/>
    </source>
</evidence>
<name>A0A1D2VPF7_9ASCO</name>
<reference evidence="8" key="1">
    <citation type="submission" date="2016-05" db="EMBL/GenBank/DDBJ databases">
        <title>Comparative genomics of biotechnologically important yeasts.</title>
        <authorList>
            <consortium name="DOE Joint Genome Institute"/>
            <person name="Riley R."/>
            <person name="Haridas S."/>
            <person name="Wolfe K.H."/>
            <person name="Lopes M.R."/>
            <person name="Hittinger C.T."/>
            <person name="Goker M."/>
            <person name="Salamov A."/>
            <person name="Wisecaver J."/>
            <person name="Long T.M."/>
            <person name="Aerts A.L."/>
            <person name="Barry K."/>
            <person name="Choi C."/>
            <person name="Clum A."/>
            <person name="Coughlan A.Y."/>
            <person name="Deshpande S."/>
            <person name="Douglass A.P."/>
            <person name="Hanson S.J."/>
            <person name="Klenk H.-P."/>
            <person name="Labutti K."/>
            <person name="Lapidus A."/>
            <person name="Lindquist E."/>
            <person name="Lipzen A."/>
            <person name="Meier-Kolthoff J.P."/>
            <person name="Ohm R.A."/>
            <person name="Otillar R.P."/>
            <person name="Pangilinan J."/>
            <person name="Peng Y."/>
            <person name="Rokas A."/>
            <person name="Rosa C.A."/>
            <person name="Scheuner C."/>
            <person name="Sibirny A.A."/>
            <person name="Slot J.C."/>
            <person name="Stielow J.B."/>
            <person name="Sun H."/>
            <person name="Kurtzman C.P."/>
            <person name="Blackwell M."/>
            <person name="Grigoriev I.V."/>
            <person name="Jeffries T.W."/>
        </authorList>
    </citation>
    <scope>NUCLEOTIDE SEQUENCE [LARGE SCALE GENOMIC DNA]</scope>
    <source>
        <strain evidence="8">DSM 1968</strain>
    </source>
</reference>
<keyword evidence="3 6" id="KW-0812">Transmembrane</keyword>
<evidence type="ECO:0000256" key="5">
    <source>
        <dbReference type="ARBA" id="ARBA00023136"/>
    </source>
</evidence>